<sequence>MWVTLSSFQVKCQLLHDRVCNSAPMIRPLLVPDHHLLSTMRSEIPVRILPLDTFSARSCRFRGSVTSLLHHSWTKAILTCTY</sequence>
<dbReference type="EnsemblPlants" id="OB03G21080.1">
    <property type="protein sequence ID" value="OB03G21080.1"/>
    <property type="gene ID" value="OB03G21080"/>
</dbReference>
<keyword evidence="2" id="KW-1185">Reference proteome</keyword>
<dbReference type="Proteomes" id="UP000006038">
    <property type="component" value="Chromosome 3"/>
</dbReference>
<name>J3LM32_ORYBR</name>
<proteinExistence type="predicted"/>
<accession>J3LM32</accession>
<dbReference type="Gramene" id="OB03G21080.1">
    <property type="protein sequence ID" value="OB03G21080.1"/>
    <property type="gene ID" value="OB03G21080"/>
</dbReference>
<dbReference type="AlphaFoldDB" id="J3LM32"/>
<dbReference type="HOGENOM" id="CLU_2565178_0_0_1"/>
<reference evidence="1" key="1">
    <citation type="journal article" date="2013" name="Nat. Commun.">
        <title>Whole-genome sequencing of Oryza brachyantha reveals mechanisms underlying Oryza genome evolution.</title>
        <authorList>
            <person name="Chen J."/>
            <person name="Huang Q."/>
            <person name="Gao D."/>
            <person name="Wang J."/>
            <person name="Lang Y."/>
            <person name="Liu T."/>
            <person name="Li B."/>
            <person name="Bai Z."/>
            <person name="Luis Goicoechea J."/>
            <person name="Liang C."/>
            <person name="Chen C."/>
            <person name="Zhang W."/>
            <person name="Sun S."/>
            <person name="Liao Y."/>
            <person name="Zhang X."/>
            <person name="Yang L."/>
            <person name="Song C."/>
            <person name="Wang M."/>
            <person name="Shi J."/>
            <person name="Liu G."/>
            <person name="Liu J."/>
            <person name="Zhou H."/>
            <person name="Zhou W."/>
            <person name="Yu Q."/>
            <person name="An N."/>
            <person name="Chen Y."/>
            <person name="Cai Q."/>
            <person name="Wang B."/>
            <person name="Liu B."/>
            <person name="Min J."/>
            <person name="Huang Y."/>
            <person name="Wu H."/>
            <person name="Li Z."/>
            <person name="Zhang Y."/>
            <person name="Yin Y."/>
            <person name="Song W."/>
            <person name="Jiang J."/>
            <person name="Jackson S.A."/>
            <person name="Wing R.A."/>
            <person name="Wang J."/>
            <person name="Chen M."/>
        </authorList>
    </citation>
    <scope>NUCLEOTIDE SEQUENCE [LARGE SCALE GENOMIC DNA]</scope>
    <source>
        <strain evidence="1">cv. IRGC 101232</strain>
    </source>
</reference>
<evidence type="ECO:0000313" key="2">
    <source>
        <dbReference type="Proteomes" id="UP000006038"/>
    </source>
</evidence>
<evidence type="ECO:0000313" key="1">
    <source>
        <dbReference type="EnsemblPlants" id="OB03G21080.1"/>
    </source>
</evidence>
<protein>
    <submittedName>
        <fullName evidence="1">Uncharacterized protein</fullName>
    </submittedName>
</protein>
<reference evidence="1" key="2">
    <citation type="submission" date="2013-04" db="UniProtKB">
        <authorList>
            <consortium name="EnsemblPlants"/>
        </authorList>
    </citation>
    <scope>IDENTIFICATION</scope>
</reference>
<organism evidence="1">
    <name type="scientific">Oryza brachyantha</name>
    <name type="common">malo sina</name>
    <dbReference type="NCBI Taxonomy" id="4533"/>
    <lineage>
        <taxon>Eukaryota</taxon>
        <taxon>Viridiplantae</taxon>
        <taxon>Streptophyta</taxon>
        <taxon>Embryophyta</taxon>
        <taxon>Tracheophyta</taxon>
        <taxon>Spermatophyta</taxon>
        <taxon>Magnoliopsida</taxon>
        <taxon>Liliopsida</taxon>
        <taxon>Poales</taxon>
        <taxon>Poaceae</taxon>
        <taxon>BOP clade</taxon>
        <taxon>Oryzoideae</taxon>
        <taxon>Oryzeae</taxon>
        <taxon>Oryzinae</taxon>
        <taxon>Oryza</taxon>
    </lineage>
</organism>